<name>A0A919AJQ3_9ACTN</name>
<accession>A0A919AJQ3</accession>
<sequence length="89" mass="9430">MLGFLGAFPGEAVAVAGGERRVCRAEWMAEVMEQRGVSAAEAAVALGYPAGLIRRASVSRARSPTRWTRPPSVAEEATLTFLVGGLVER</sequence>
<evidence type="ECO:0000313" key="2">
    <source>
        <dbReference type="Proteomes" id="UP000641386"/>
    </source>
</evidence>
<protein>
    <submittedName>
        <fullName evidence="1">Uncharacterized protein</fullName>
    </submittedName>
</protein>
<gene>
    <name evidence="1" type="ORF">GCM10014715_75910</name>
</gene>
<dbReference type="EMBL" id="BNBC01000054">
    <property type="protein sequence ID" value="GHF08851.1"/>
    <property type="molecule type" value="Genomic_DNA"/>
</dbReference>
<comment type="caution">
    <text evidence="1">The sequence shown here is derived from an EMBL/GenBank/DDBJ whole genome shotgun (WGS) entry which is preliminary data.</text>
</comment>
<reference evidence="1" key="1">
    <citation type="journal article" date="2014" name="Int. J. Syst. Evol. Microbiol.">
        <title>Complete genome sequence of Corynebacterium casei LMG S-19264T (=DSM 44701T), isolated from a smear-ripened cheese.</title>
        <authorList>
            <consortium name="US DOE Joint Genome Institute (JGI-PGF)"/>
            <person name="Walter F."/>
            <person name="Albersmeier A."/>
            <person name="Kalinowski J."/>
            <person name="Ruckert C."/>
        </authorList>
    </citation>
    <scope>NUCLEOTIDE SEQUENCE</scope>
    <source>
        <strain evidence="1">JCM 3302</strain>
    </source>
</reference>
<dbReference type="Proteomes" id="UP000641386">
    <property type="component" value="Unassembled WGS sequence"/>
</dbReference>
<proteinExistence type="predicted"/>
<dbReference type="AlphaFoldDB" id="A0A919AJQ3"/>
<organism evidence="1 2">
    <name type="scientific">Streptomyces spiralis</name>
    <dbReference type="NCBI Taxonomy" id="66376"/>
    <lineage>
        <taxon>Bacteria</taxon>
        <taxon>Bacillati</taxon>
        <taxon>Actinomycetota</taxon>
        <taxon>Actinomycetes</taxon>
        <taxon>Kitasatosporales</taxon>
        <taxon>Streptomycetaceae</taxon>
        <taxon>Streptomyces</taxon>
    </lineage>
</organism>
<keyword evidence="2" id="KW-1185">Reference proteome</keyword>
<evidence type="ECO:0000313" key="1">
    <source>
        <dbReference type="EMBL" id="GHF08851.1"/>
    </source>
</evidence>
<reference evidence="1" key="2">
    <citation type="submission" date="2020-09" db="EMBL/GenBank/DDBJ databases">
        <authorList>
            <person name="Sun Q."/>
            <person name="Ohkuma M."/>
        </authorList>
    </citation>
    <scope>NUCLEOTIDE SEQUENCE</scope>
    <source>
        <strain evidence="1">JCM 3302</strain>
    </source>
</reference>